<organism evidence="2 3">
    <name type="scientific">Trifolium subterraneum</name>
    <name type="common">Subterranean clover</name>
    <dbReference type="NCBI Taxonomy" id="3900"/>
    <lineage>
        <taxon>Eukaryota</taxon>
        <taxon>Viridiplantae</taxon>
        <taxon>Streptophyta</taxon>
        <taxon>Embryophyta</taxon>
        <taxon>Tracheophyta</taxon>
        <taxon>Spermatophyta</taxon>
        <taxon>Magnoliopsida</taxon>
        <taxon>eudicotyledons</taxon>
        <taxon>Gunneridae</taxon>
        <taxon>Pentapetalae</taxon>
        <taxon>rosids</taxon>
        <taxon>fabids</taxon>
        <taxon>Fabales</taxon>
        <taxon>Fabaceae</taxon>
        <taxon>Papilionoideae</taxon>
        <taxon>50 kb inversion clade</taxon>
        <taxon>NPAAA clade</taxon>
        <taxon>Hologalegina</taxon>
        <taxon>IRL clade</taxon>
        <taxon>Trifolieae</taxon>
        <taxon>Trifolium</taxon>
    </lineage>
</organism>
<dbReference type="EMBL" id="DF973536">
    <property type="protein sequence ID" value="GAU33763.1"/>
    <property type="molecule type" value="Genomic_DNA"/>
</dbReference>
<feature type="coiled-coil region" evidence="1">
    <location>
        <begin position="143"/>
        <end position="170"/>
    </location>
</feature>
<protein>
    <submittedName>
        <fullName evidence="2">Uncharacterized protein</fullName>
    </submittedName>
</protein>
<evidence type="ECO:0000313" key="2">
    <source>
        <dbReference type="EMBL" id="GAU33763.1"/>
    </source>
</evidence>
<reference evidence="3" key="1">
    <citation type="journal article" date="2017" name="Front. Plant Sci.">
        <title>Climate Clever Clovers: New Paradigm to Reduce the Environmental Footprint of Ruminants by Breeding Low Methanogenic Forages Utilizing Haplotype Variation.</title>
        <authorList>
            <person name="Kaur P."/>
            <person name="Appels R."/>
            <person name="Bayer P.E."/>
            <person name="Keeble-Gagnere G."/>
            <person name="Wang J."/>
            <person name="Hirakawa H."/>
            <person name="Shirasawa K."/>
            <person name="Vercoe P."/>
            <person name="Stefanova K."/>
            <person name="Durmic Z."/>
            <person name="Nichols P."/>
            <person name="Revell C."/>
            <person name="Isobe S.N."/>
            <person name="Edwards D."/>
            <person name="Erskine W."/>
        </authorList>
    </citation>
    <scope>NUCLEOTIDE SEQUENCE [LARGE SCALE GENOMIC DNA]</scope>
    <source>
        <strain evidence="3">cv. Daliak</strain>
    </source>
</reference>
<name>A0A2Z6MVC9_TRISU</name>
<keyword evidence="1" id="KW-0175">Coiled coil</keyword>
<keyword evidence="3" id="KW-1185">Reference proteome</keyword>
<gene>
    <name evidence="2" type="ORF">TSUD_393250</name>
</gene>
<sequence>MKIFDEQVKPHFEDAQIQLTKQETAHQLHAKEVACSLEITKHDGIVCWLSNQNIFRYAATFKKVNCKCLLYVRCAGSCGEVYHGEWPGTVSDQLQAEIAKTHLENEAFVKVFGKEHRGFACSMGLGVTPSQLTTTRAARLTSSSEANEKMNEMQAEIDRLKDKASRVDILKE</sequence>
<proteinExistence type="predicted"/>
<dbReference type="OrthoDB" id="1430313at2759"/>
<evidence type="ECO:0000256" key="1">
    <source>
        <dbReference type="SAM" id="Coils"/>
    </source>
</evidence>
<evidence type="ECO:0000313" key="3">
    <source>
        <dbReference type="Proteomes" id="UP000242715"/>
    </source>
</evidence>
<dbReference type="AlphaFoldDB" id="A0A2Z6MVC9"/>
<dbReference type="Proteomes" id="UP000242715">
    <property type="component" value="Unassembled WGS sequence"/>
</dbReference>
<accession>A0A2Z6MVC9</accession>